<dbReference type="Gene3D" id="1.20.1250.20">
    <property type="entry name" value="MFS general substrate transporter like domains"/>
    <property type="match status" value="1"/>
</dbReference>
<dbReference type="InterPro" id="IPR036259">
    <property type="entry name" value="MFS_trans_sf"/>
</dbReference>
<evidence type="ECO:0000256" key="8">
    <source>
        <dbReference type="SAM" id="Phobius"/>
    </source>
</evidence>
<accession>A0ABN0FZ09</accession>
<evidence type="ECO:0000256" key="6">
    <source>
        <dbReference type="ARBA" id="ARBA00023136"/>
    </source>
</evidence>
<dbReference type="PANTHER" id="PTHR43045">
    <property type="entry name" value="SHIKIMATE TRANSPORTER"/>
    <property type="match status" value="1"/>
</dbReference>
<protein>
    <submittedName>
        <fullName evidence="9">Shikimate transporter</fullName>
    </submittedName>
</protein>
<gene>
    <name evidence="9" type="ORF">A33K_18377</name>
</gene>
<keyword evidence="10" id="KW-1185">Reference proteome</keyword>
<feature type="transmembrane region" description="Helical" evidence="8">
    <location>
        <begin position="78"/>
        <end position="100"/>
    </location>
</feature>
<dbReference type="Proteomes" id="UP000004682">
    <property type="component" value="Unassembled WGS sequence"/>
</dbReference>
<evidence type="ECO:0000256" key="1">
    <source>
        <dbReference type="ARBA" id="ARBA00004651"/>
    </source>
</evidence>
<dbReference type="SUPFAM" id="SSF103473">
    <property type="entry name" value="MFS general substrate transporter"/>
    <property type="match status" value="1"/>
</dbReference>
<feature type="region of interest" description="Disordered" evidence="7">
    <location>
        <begin position="180"/>
        <end position="200"/>
    </location>
</feature>
<dbReference type="Pfam" id="PF00083">
    <property type="entry name" value="Sugar_tr"/>
    <property type="match status" value="1"/>
</dbReference>
<feature type="transmembrane region" description="Helical" evidence="8">
    <location>
        <begin position="42"/>
        <end position="66"/>
    </location>
</feature>
<organism evidence="9 10">
    <name type="scientific">Burkholderia humptydooensis MSMB43</name>
    <dbReference type="NCBI Taxonomy" id="441157"/>
    <lineage>
        <taxon>Bacteria</taxon>
        <taxon>Pseudomonadati</taxon>
        <taxon>Pseudomonadota</taxon>
        <taxon>Betaproteobacteria</taxon>
        <taxon>Burkholderiales</taxon>
        <taxon>Burkholderiaceae</taxon>
        <taxon>Burkholderia</taxon>
        <taxon>pseudomallei group</taxon>
    </lineage>
</organism>
<evidence type="ECO:0000256" key="2">
    <source>
        <dbReference type="ARBA" id="ARBA00022448"/>
    </source>
</evidence>
<dbReference type="InterPro" id="IPR005828">
    <property type="entry name" value="MFS_sugar_transport-like"/>
</dbReference>
<evidence type="ECO:0000256" key="3">
    <source>
        <dbReference type="ARBA" id="ARBA00022475"/>
    </source>
</evidence>
<evidence type="ECO:0000313" key="10">
    <source>
        <dbReference type="Proteomes" id="UP000004682"/>
    </source>
</evidence>
<evidence type="ECO:0000256" key="4">
    <source>
        <dbReference type="ARBA" id="ARBA00022692"/>
    </source>
</evidence>
<sequence length="200" mass="22004">MLIGLWVRASMDGSQAFVEQVEHGRRRLKLPVREGLTRHPKAYVYIVALRLAELFTMYIVTAFALSYSTSNLGMSRDLFLNIGLLVGALSGVTIPCFAWLADRFGLRRVSIAGALVGLACAVPFFVAREARDRLDRDLLGATRERRARHGGECPAAAVHRAVRVDQNKVVTVSEIKMSTGRPSEGPLGKIHKNHMVGHAN</sequence>
<keyword evidence="6 8" id="KW-0472">Membrane</keyword>
<proteinExistence type="predicted"/>
<comment type="subcellular location">
    <subcellularLocation>
        <location evidence="1">Cell membrane</location>
        <topology evidence="1">Multi-pass membrane protein</topology>
    </subcellularLocation>
</comment>
<evidence type="ECO:0000256" key="5">
    <source>
        <dbReference type="ARBA" id="ARBA00022989"/>
    </source>
</evidence>
<feature type="compositionally biased region" description="Basic residues" evidence="7">
    <location>
        <begin position="189"/>
        <end position="200"/>
    </location>
</feature>
<name>A0ABN0FZ09_9BURK</name>
<keyword evidence="4 8" id="KW-0812">Transmembrane</keyword>
<keyword evidence="2" id="KW-0813">Transport</keyword>
<keyword evidence="3" id="KW-1003">Cell membrane</keyword>
<dbReference type="EMBL" id="JH692069">
    <property type="protein sequence ID" value="EIP85103.1"/>
    <property type="molecule type" value="Genomic_DNA"/>
</dbReference>
<dbReference type="PANTHER" id="PTHR43045:SF1">
    <property type="entry name" value="SHIKIMATE TRANSPORTER"/>
    <property type="match status" value="1"/>
</dbReference>
<evidence type="ECO:0000313" key="9">
    <source>
        <dbReference type="EMBL" id="EIP85103.1"/>
    </source>
</evidence>
<evidence type="ECO:0000256" key="7">
    <source>
        <dbReference type="SAM" id="MobiDB-lite"/>
    </source>
</evidence>
<feature type="transmembrane region" description="Helical" evidence="8">
    <location>
        <begin position="106"/>
        <end position="126"/>
    </location>
</feature>
<keyword evidence="5 8" id="KW-1133">Transmembrane helix</keyword>
<reference evidence="10" key="1">
    <citation type="journal article" date="2012" name="J. Bacteriol.">
        <title>Revised Genome Sequence of Burkholderia thailandensis MSMB43 with Improved Annotation.</title>
        <authorList>
            <person name="Zhuo Y."/>
            <person name="Liu L."/>
            <person name="Wang Q."/>
            <person name="Liu X."/>
            <person name="Ren B."/>
            <person name="Liu M."/>
            <person name="Ni P."/>
            <person name="Cheng Y.Q."/>
            <person name="Zhang L."/>
        </authorList>
    </citation>
    <scope>NUCLEOTIDE SEQUENCE [LARGE SCALE GENOMIC DNA]</scope>
    <source>
        <strain evidence="10">MSMB43</strain>
    </source>
</reference>